<keyword evidence="2" id="KW-0805">Transcription regulation</keyword>
<name>A0A7Y6UP45_9HYPH</name>
<dbReference type="GO" id="GO:0006351">
    <property type="term" value="P:DNA-templated transcription"/>
    <property type="evidence" value="ECO:0007669"/>
    <property type="project" value="TreeGrafter"/>
</dbReference>
<protein>
    <submittedName>
        <fullName evidence="6">LysR family transcriptional regulator</fullName>
    </submittedName>
</protein>
<dbReference type="CDD" id="cd08476">
    <property type="entry name" value="PBP2_CrgA_like_7"/>
    <property type="match status" value="1"/>
</dbReference>
<evidence type="ECO:0000256" key="1">
    <source>
        <dbReference type="ARBA" id="ARBA00009437"/>
    </source>
</evidence>
<evidence type="ECO:0000256" key="4">
    <source>
        <dbReference type="ARBA" id="ARBA00023163"/>
    </source>
</evidence>
<keyword evidence="3" id="KW-0238">DNA-binding</keyword>
<dbReference type="GO" id="GO:0043565">
    <property type="term" value="F:sequence-specific DNA binding"/>
    <property type="evidence" value="ECO:0007669"/>
    <property type="project" value="TreeGrafter"/>
</dbReference>
<dbReference type="RefSeq" id="WP_176354456.1">
    <property type="nucleotide sequence ID" value="NZ_JABWDU010000004.1"/>
</dbReference>
<evidence type="ECO:0000313" key="7">
    <source>
        <dbReference type="Proteomes" id="UP000520198"/>
    </source>
</evidence>
<reference evidence="6 7" key="1">
    <citation type="submission" date="2020-06" db="EMBL/GenBank/DDBJ databases">
        <authorList>
            <person name="Grouzdev D.S."/>
        </authorList>
    </citation>
    <scope>NUCLEOTIDE SEQUENCE [LARGE SCALE GENOMIC DNA]</scope>
    <source>
        <strain evidence="6 7">HO-A22</strain>
    </source>
</reference>
<dbReference type="PANTHER" id="PTHR30537:SF72">
    <property type="entry name" value="LYSR FAMILY TRANSCRIPTIONAL REGULATOR"/>
    <property type="match status" value="1"/>
</dbReference>
<dbReference type="PROSITE" id="PS50931">
    <property type="entry name" value="HTH_LYSR"/>
    <property type="match status" value="1"/>
</dbReference>
<dbReference type="AlphaFoldDB" id="A0A7Y6UP45"/>
<dbReference type="SUPFAM" id="SSF46785">
    <property type="entry name" value="Winged helix' DNA-binding domain"/>
    <property type="match status" value="1"/>
</dbReference>
<dbReference type="PANTHER" id="PTHR30537">
    <property type="entry name" value="HTH-TYPE TRANSCRIPTIONAL REGULATOR"/>
    <property type="match status" value="1"/>
</dbReference>
<dbReference type="GO" id="GO:0003700">
    <property type="term" value="F:DNA-binding transcription factor activity"/>
    <property type="evidence" value="ECO:0007669"/>
    <property type="project" value="InterPro"/>
</dbReference>
<evidence type="ECO:0000256" key="3">
    <source>
        <dbReference type="ARBA" id="ARBA00023125"/>
    </source>
</evidence>
<dbReference type="SUPFAM" id="SSF53850">
    <property type="entry name" value="Periplasmic binding protein-like II"/>
    <property type="match status" value="1"/>
</dbReference>
<evidence type="ECO:0000256" key="2">
    <source>
        <dbReference type="ARBA" id="ARBA00023015"/>
    </source>
</evidence>
<organism evidence="6 7">
    <name type="scientific">Ensifer oleiphilus</name>
    <dbReference type="NCBI Taxonomy" id="2742698"/>
    <lineage>
        <taxon>Bacteria</taxon>
        <taxon>Pseudomonadati</taxon>
        <taxon>Pseudomonadota</taxon>
        <taxon>Alphaproteobacteria</taxon>
        <taxon>Hyphomicrobiales</taxon>
        <taxon>Rhizobiaceae</taxon>
        <taxon>Sinorhizobium/Ensifer group</taxon>
        <taxon>Ensifer</taxon>
    </lineage>
</organism>
<dbReference type="InterPro" id="IPR005119">
    <property type="entry name" value="LysR_subst-bd"/>
</dbReference>
<dbReference type="Pfam" id="PF00126">
    <property type="entry name" value="HTH_1"/>
    <property type="match status" value="1"/>
</dbReference>
<dbReference type="InterPro" id="IPR058163">
    <property type="entry name" value="LysR-type_TF_proteobact-type"/>
</dbReference>
<sequence length="303" mass="33650">MDSLGALNAFVQAADARSFTEAAAQLGVSPSAVGKAIARLEERLSVRLFHRSTRSVTLTPEGTLFLERCRRIFCEIEAAEAELVQSQEAPRGKLRVSLPMAGMLLMPTLAAFMRAYPQVEIDLDFSDRMVDVIEEGFDAVIRSGQLGDSRLMTRQLGTFHPYLVASPAYFEQHGVPETPADLERHYCLHHRFPSTGKLEPWPLVKDDVALTVDLPVTAVSNALEPLIHMAEEGLGIACLPDFTVRRQLRERTLVPVLENQLRRCGTYRILWPSSRHLAPKLRVFVDFMAANLFPANGGSSNPI</sequence>
<proteinExistence type="inferred from homology"/>
<evidence type="ECO:0000313" key="6">
    <source>
        <dbReference type="EMBL" id="NVD40980.1"/>
    </source>
</evidence>
<dbReference type="PRINTS" id="PR00039">
    <property type="entry name" value="HTHLYSR"/>
</dbReference>
<dbReference type="EMBL" id="JABWDU010000004">
    <property type="protein sequence ID" value="NVD40980.1"/>
    <property type="molecule type" value="Genomic_DNA"/>
</dbReference>
<dbReference type="InterPro" id="IPR036390">
    <property type="entry name" value="WH_DNA-bd_sf"/>
</dbReference>
<dbReference type="Proteomes" id="UP000520198">
    <property type="component" value="Unassembled WGS sequence"/>
</dbReference>
<keyword evidence="4" id="KW-0804">Transcription</keyword>
<dbReference type="Gene3D" id="1.10.10.10">
    <property type="entry name" value="Winged helix-like DNA-binding domain superfamily/Winged helix DNA-binding domain"/>
    <property type="match status" value="1"/>
</dbReference>
<dbReference type="InterPro" id="IPR000847">
    <property type="entry name" value="LysR_HTH_N"/>
</dbReference>
<dbReference type="Gene3D" id="3.40.190.290">
    <property type="match status" value="1"/>
</dbReference>
<keyword evidence="7" id="KW-1185">Reference proteome</keyword>
<feature type="domain" description="HTH lysR-type" evidence="5">
    <location>
        <begin position="1"/>
        <end position="59"/>
    </location>
</feature>
<comment type="caution">
    <text evidence="6">The sequence shown here is derived from an EMBL/GenBank/DDBJ whole genome shotgun (WGS) entry which is preliminary data.</text>
</comment>
<comment type="similarity">
    <text evidence="1">Belongs to the LysR transcriptional regulatory family.</text>
</comment>
<dbReference type="InterPro" id="IPR036388">
    <property type="entry name" value="WH-like_DNA-bd_sf"/>
</dbReference>
<dbReference type="FunFam" id="1.10.10.10:FF:000001">
    <property type="entry name" value="LysR family transcriptional regulator"/>
    <property type="match status" value="1"/>
</dbReference>
<evidence type="ECO:0000259" key="5">
    <source>
        <dbReference type="PROSITE" id="PS50931"/>
    </source>
</evidence>
<gene>
    <name evidence="6" type="ORF">HT585_19075</name>
</gene>
<accession>A0A7Y6UP45</accession>
<dbReference type="Pfam" id="PF03466">
    <property type="entry name" value="LysR_substrate"/>
    <property type="match status" value="1"/>
</dbReference>